<feature type="compositionally biased region" description="Pro residues" evidence="1">
    <location>
        <begin position="156"/>
        <end position="169"/>
    </location>
</feature>
<organism evidence="3 4">
    <name type="scientific">Heracleum sosnowskyi</name>
    <dbReference type="NCBI Taxonomy" id="360622"/>
    <lineage>
        <taxon>Eukaryota</taxon>
        <taxon>Viridiplantae</taxon>
        <taxon>Streptophyta</taxon>
        <taxon>Embryophyta</taxon>
        <taxon>Tracheophyta</taxon>
        <taxon>Spermatophyta</taxon>
        <taxon>Magnoliopsida</taxon>
        <taxon>eudicotyledons</taxon>
        <taxon>Gunneridae</taxon>
        <taxon>Pentapetalae</taxon>
        <taxon>asterids</taxon>
        <taxon>campanulids</taxon>
        <taxon>Apiales</taxon>
        <taxon>Apiaceae</taxon>
        <taxon>Apioideae</taxon>
        <taxon>apioid superclade</taxon>
        <taxon>Tordylieae</taxon>
        <taxon>Tordyliinae</taxon>
        <taxon>Heracleum</taxon>
    </lineage>
</organism>
<dbReference type="EMBL" id="JAUIZM010000009">
    <property type="protein sequence ID" value="KAK1365139.1"/>
    <property type="molecule type" value="Genomic_DNA"/>
</dbReference>
<feature type="region of interest" description="Disordered" evidence="1">
    <location>
        <begin position="304"/>
        <end position="389"/>
    </location>
</feature>
<evidence type="ECO:0000256" key="1">
    <source>
        <dbReference type="SAM" id="MobiDB-lite"/>
    </source>
</evidence>
<protein>
    <recommendedName>
        <fullName evidence="2">PB1-like domain-containing protein</fullName>
    </recommendedName>
</protein>
<feature type="compositionally biased region" description="Basic and acidic residues" evidence="1">
    <location>
        <begin position="254"/>
        <end position="290"/>
    </location>
</feature>
<feature type="domain" description="PB1-like" evidence="2">
    <location>
        <begin position="1"/>
        <end position="73"/>
    </location>
</feature>
<feature type="region of interest" description="Disordered" evidence="1">
    <location>
        <begin position="73"/>
        <end position="222"/>
    </location>
</feature>
<sequence>MSNRVSIHLHHHGEFTPNLSNGNDGYVEGVVEVIDNVDTDTLSFFDFEDYALKYDFSKDDLLYFITDGRNFNGGVRPSERPLRSDMPKHDDLGGGSVSNPDKCMEDEDDWSLNDDGWEGDIEGDIEGGDKDSFPTGEKDSTPACDKDSFPTGEKTPTPPHGKDPTPPQPQKKAPTDGVRSKAKLPIRRASLPGVVIREPIVESSKCQTSQPTQCSTTSKGKEKMVYTKRVERPFWMVNQRSKSIGLPRMVNPCGKDKGLSSAKDEESTKGEPTKSKESAKAKESTKTKELETFKKNLIGLGLGDLFMPTHGFKATAHEPNGTPSADTLPINKGKTNEASQQEVQTGKGEEMQSGIKEEEMEDGDEQDGDTKEEEEEESEGEEAPLRRSNRLYLKTKFKFTNTPQNPVDLDDD</sequence>
<feature type="compositionally biased region" description="Low complexity" evidence="1">
    <location>
        <begin position="203"/>
        <end position="218"/>
    </location>
</feature>
<feature type="region of interest" description="Disordered" evidence="1">
    <location>
        <begin position="245"/>
        <end position="290"/>
    </location>
</feature>
<feature type="compositionally biased region" description="Acidic residues" evidence="1">
    <location>
        <begin position="358"/>
        <end position="382"/>
    </location>
</feature>
<feature type="compositionally biased region" description="Basic and acidic residues" evidence="1">
    <location>
        <begin position="77"/>
        <end position="92"/>
    </location>
</feature>
<dbReference type="AlphaFoldDB" id="A0AAD8HDF3"/>
<feature type="compositionally biased region" description="Basic and acidic residues" evidence="1">
    <location>
        <begin position="127"/>
        <end position="148"/>
    </location>
</feature>
<comment type="caution">
    <text evidence="3">The sequence shown here is derived from an EMBL/GenBank/DDBJ whole genome shotgun (WGS) entry which is preliminary data.</text>
</comment>
<evidence type="ECO:0000259" key="2">
    <source>
        <dbReference type="Pfam" id="PF26130"/>
    </source>
</evidence>
<proteinExistence type="predicted"/>
<keyword evidence="4" id="KW-1185">Reference proteome</keyword>
<name>A0AAD8HDF3_9APIA</name>
<dbReference type="InterPro" id="IPR058594">
    <property type="entry name" value="PB1-like_dom_pln"/>
</dbReference>
<evidence type="ECO:0000313" key="3">
    <source>
        <dbReference type="EMBL" id="KAK1365139.1"/>
    </source>
</evidence>
<reference evidence="3" key="1">
    <citation type="submission" date="2023-02" db="EMBL/GenBank/DDBJ databases">
        <title>Genome of toxic invasive species Heracleum sosnowskyi carries increased number of genes despite the absence of recent whole-genome duplications.</title>
        <authorList>
            <person name="Schelkunov M."/>
            <person name="Shtratnikova V."/>
            <person name="Makarenko M."/>
            <person name="Klepikova A."/>
            <person name="Omelchenko D."/>
            <person name="Novikova G."/>
            <person name="Obukhova E."/>
            <person name="Bogdanov V."/>
            <person name="Penin A."/>
            <person name="Logacheva M."/>
        </authorList>
    </citation>
    <scope>NUCLEOTIDE SEQUENCE</scope>
    <source>
        <strain evidence="3">Hsosn_3</strain>
        <tissue evidence="3">Leaf</tissue>
    </source>
</reference>
<reference evidence="3" key="2">
    <citation type="submission" date="2023-05" db="EMBL/GenBank/DDBJ databases">
        <authorList>
            <person name="Schelkunov M.I."/>
        </authorList>
    </citation>
    <scope>NUCLEOTIDE SEQUENCE</scope>
    <source>
        <strain evidence="3">Hsosn_3</strain>
        <tissue evidence="3">Leaf</tissue>
    </source>
</reference>
<accession>A0AAD8HDF3</accession>
<dbReference type="Proteomes" id="UP001237642">
    <property type="component" value="Unassembled WGS sequence"/>
</dbReference>
<dbReference type="Pfam" id="PF26130">
    <property type="entry name" value="PB1-like"/>
    <property type="match status" value="1"/>
</dbReference>
<evidence type="ECO:0000313" key="4">
    <source>
        <dbReference type="Proteomes" id="UP001237642"/>
    </source>
</evidence>
<gene>
    <name evidence="3" type="ORF">POM88_040700</name>
</gene>
<feature type="compositionally biased region" description="Acidic residues" evidence="1">
    <location>
        <begin position="104"/>
        <end position="126"/>
    </location>
</feature>